<comment type="caution">
    <text evidence="1">The sequence shown here is derived from an EMBL/GenBank/DDBJ whole genome shotgun (WGS) entry which is preliminary data.</text>
</comment>
<reference evidence="1 2" key="1">
    <citation type="submission" date="2023-11" db="EMBL/GenBank/DDBJ databases">
        <authorList>
            <person name="Okamura Y."/>
        </authorList>
    </citation>
    <scope>NUCLEOTIDE SEQUENCE [LARGE SCALE GENOMIC DNA]</scope>
</reference>
<dbReference type="Proteomes" id="UP001497472">
    <property type="component" value="Unassembled WGS sequence"/>
</dbReference>
<evidence type="ECO:0000313" key="1">
    <source>
        <dbReference type="EMBL" id="CAK1544727.1"/>
    </source>
</evidence>
<dbReference type="AlphaFoldDB" id="A0AAV1J5G1"/>
<sequence>MEYVIFDVVFFILHITCPHVIYGTSARAETIRGRGIITSVICQLRAIGSNLFRIPQGTYISPLSDNVRNIGAENVRR</sequence>
<accession>A0AAV1J5G1</accession>
<protein>
    <recommendedName>
        <fullName evidence="3">Secreted protein</fullName>
    </recommendedName>
</protein>
<organism evidence="1 2">
    <name type="scientific">Leptosia nina</name>
    <dbReference type="NCBI Taxonomy" id="320188"/>
    <lineage>
        <taxon>Eukaryota</taxon>
        <taxon>Metazoa</taxon>
        <taxon>Ecdysozoa</taxon>
        <taxon>Arthropoda</taxon>
        <taxon>Hexapoda</taxon>
        <taxon>Insecta</taxon>
        <taxon>Pterygota</taxon>
        <taxon>Neoptera</taxon>
        <taxon>Endopterygota</taxon>
        <taxon>Lepidoptera</taxon>
        <taxon>Glossata</taxon>
        <taxon>Ditrysia</taxon>
        <taxon>Papilionoidea</taxon>
        <taxon>Pieridae</taxon>
        <taxon>Pierinae</taxon>
        <taxon>Leptosia</taxon>
    </lineage>
</organism>
<name>A0AAV1J5G1_9NEOP</name>
<evidence type="ECO:0008006" key="3">
    <source>
        <dbReference type="Google" id="ProtNLM"/>
    </source>
</evidence>
<evidence type="ECO:0000313" key="2">
    <source>
        <dbReference type="Proteomes" id="UP001497472"/>
    </source>
</evidence>
<keyword evidence="2" id="KW-1185">Reference proteome</keyword>
<proteinExistence type="predicted"/>
<dbReference type="EMBL" id="CAVLEF010000006">
    <property type="protein sequence ID" value="CAK1544727.1"/>
    <property type="molecule type" value="Genomic_DNA"/>
</dbReference>
<gene>
    <name evidence="1" type="ORF">LNINA_LOCUS4448</name>
</gene>